<dbReference type="PANTHER" id="PTHR11113:SF14">
    <property type="entry name" value="N-ACETYLGLUCOSAMINE-6-PHOSPHATE DEACETYLASE"/>
    <property type="match status" value="1"/>
</dbReference>
<dbReference type="OrthoDB" id="9776488at2"/>
<dbReference type="Gene3D" id="2.30.40.10">
    <property type="entry name" value="Urease, subunit C, domain 1"/>
    <property type="match status" value="1"/>
</dbReference>
<dbReference type="CDD" id="cd00854">
    <property type="entry name" value="NagA"/>
    <property type="match status" value="1"/>
</dbReference>
<keyword evidence="11" id="KW-1185">Reference proteome</keyword>
<evidence type="ECO:0000256" key="1">
    <source>
        <dbReference type="ARBA" id="ARBA00010716"/>
    </source>
</evidence>
<evidence type="ECO:0000256" key="3">
    <source>
        <dbReference type="ARBA" id="ARBA00022801"/>
    </source>
</evidence>
<feature type="binding site" evidence="8">
    <location>
        <position position="188"/>
    </location>
    <ligand>
        <name>Zn(2+)</name>
        <dbReference type="ChEBI" id="CHEBI:29105"/>
    </ligand>
</feature>
<dbReference type="STRING" id="1526571.AT746_09755"/>
<feature type="domain" description="Amidohydrolase-related" evidence="9">
    <location>
        <begin position="47"/>
        <end position="373"/>
    </location>
</feature>
<dbReference type="InterPro" id="IPR032466">
    <property type="entry name" value="Metal_Hydrolase"/>
</dbReference>
<feature type="binding site" evidence="7">
    <location>
        <position position="244"/>
    </location>
    <ligand>
        <name>substrate</name>
    </ligand>
</feature>
<keyword evidence="4 5" id="KW-0119">Carbohydrate metabolism</keyword>
<dbReference type="AlphaFoldDB" id="A0A0U2JIX4"/>
<evidence type="ECO:0000256" key="8">
    <source>
        <dbReference type="PIRSR" id="PIRSR038994-3"/>
    </source>
</evidence>
<dbReference type="EC" id="3.5.1.25" evidence="5"/>
<dbReference type="Pfam" id="PF01979">
    <property type="entry name" value="Amidohydro_1"/>
    <property type="match status" value="1"/>
</dbReference>
<dbReference type="GO" id="GO:0006046">
    <property type="term" value="P:N-acetylglucosamine catabolic process"/>
    <property type="evidence" value="ECO:0007669"/>
    <property type="project" value="TreeGrafter"/>
</dbReference>
<feature type="binding site" evidence="8">
    <location>
        <position position="124"/>
    </location>
    <ligand>
        <name>Zn(2+)</name>
        <dbReference type="ChEBI" id="CHEBI:29105"/>
    </ligand>
</feature>
<comment type="similarity">
    <text evidence="1 5">Belongs to the metallo-dependent hydrolases superfamily. NagA family.</text>
</comment>
<dbReference type="InterPro" id="IPR011059">
    <property type="entry name" value="Metal-dep_hydrolase_composite"/>
</dbReference>
<dbReference type="FunFam" id="3.20.20.140:FF:000004">
    <property type="entry name" value="N-acetylglucosamine-6-phosphate deacetylase"/>
    <property type="match status" value="1"/>
</dbReference>
<keyword evidence="3 5" id="KW-0378">Hydrolase</keyword>
<keyword evidence="2 8" id="KW-0479">Metal-binding</keyword>
<feature type="binding site" evidence="7">
    <location>
        <position position="135"/>
    </location>
    <ligand>
        <name>substrate</name>
    </ligand>
</feature>
<evidence type="ECO:0000313" key="10">
    <source>
        <dbReference type="EMBL" id="ALS98518.1"/>
    </source>
</evidence>
<feature type="active site" description="Proton donor/acceptor" evidence="6">
    <location>
        <position position="267"/>
    </location>
</feature>
<evidence type="ECO:0000256" key="5">
    <source>
        <dbReference type="PIRNR" id="PIRNR038994"/>
    </source>
</evidence>
<dbReference type="RefSeq" id="WP_062479784.1">
    <property type="nucleotide sequence ID" value="NZ_CP013650.1"/>
</dbReference>
<name>A0A0U2JIX4_9ALTE</name>
<dbReference type="PANTHER" id="PTHR11113">
    <property type="entry name" value="N-ACETYLGLUCOSAMINE-6-PHOSPHATE DEACETYLASE"/>
    <property type="match status" value="1"/>
</dbReference>
<gene>
    <name evidence="10" type="ORF">AT746_09755</name>
</gene>
<dbReference type="SUPFAM" id="SSF51556">
    <property type="entry name" value="Metallo-dependent hydrolases"/>
    <property type="match status" value="1"/>
</dbReference>
<dbReference type="NCBIfam" id="TIGR00221">
    <property type="entry name" value="nagA"/>
    <property type="match status" value="1"/>
</dbReference>
<comment type="cofactor">
    <cofactor evidence="8">
        <name>a divalent metal cation</name>
        <dbReference type="ChEBI" id="CHEBI:60240"/>
    </cofactor>
    <text evidence="8">Binds 1 divalent metal cation per subunit.</text>
</comment>
<dbReference type="EMBL" id="CP013650">
    <property type="protein sequence ID" value="ALS98518.1"/>
    <property type="molecule type" value="Genomic_DNA"/>
</dbReference>
<dbReference type="SUPFAM" id="SSF51338">
    <property type="entry name" value="Composite domain of metallo-dependent hydrolases"/>
    <property type="match status" value="1"/>
</dbReference>
<evidence type="ECO:0000256" key="6">
    <source>
        <dbReference type="PIRSR" id="PIRSR038994-1"/>
    </source>
</evidence>
<evidence type="ECO:0000313" key="11">
    <source>
        <dbReference type="Proteomes" id="UP000068447"/>
    </source>
</evidence>
<feature type="binding site" evidence="7">
    <location>
        <begin position="300"/>
        <end position="302"/>
    </location>
    <ligand>
        <name>substrate</name>
    </ligand>
</feature>
<proteinExistence type="inferred from homology"/>
<accession>A0A0U2JIX4</accession>
<dbReference type="KEGG" id="lal:AT746_09755"/>
<sequence>MSITYQARQFFDGEKMHDNATVTVEGNQVLSLAPQPGAQMIHLDGLLAPGFVDVQVNGGGGALFNTDTSIEGLSRIREAHSRFGTTAMTPTLITDDIGRIETAAEAMAGAIEQQLPGILGIHFEGPHLSKPKKGIHREKFIRCITDAELAQFCRQDLGKVIVTLAPENVPADIIAELVSQGVHVCLGHSDADAETVMAALEAGATGFTHLYNAMSALTSRAPGMVGAAMADESSYAGLIVDLYHVHPLSARAAIRAKGTDRMMLVTDAMAHVGSDKSALPFFDTVIQREGDKLTIEDGTLAGSALDMASAVRNSHLHLGLPLTDCLQMAALTPARYLGLEHKLGKLLPGYQADMVLLNDQQQVEKCWIGGQPV</sequence>
<evidence type="ECO:0000256" key="4">
    <source>
        <dbReference type="ARBA" id="ARBA00023277"/>
    </source>
</evidence>
<comment type="catalytic activity">
    <reaction evidence="5">
        <text>N-acetyl-D-glucosamine 6-phosphate + H2O = D-glucosamine 6-phosphate + acetate</text>
        <dbReference type="Rhea" id="RHEA:22936"/>
        <dbReference type="ChEBI" id="CHEBI:15377"/>
        <dbReference type="ChEBI" id="CHEBI:30089"/>
        <dbReference type="ChEBI" id="CHEBI:57513"/>
        <dbReference type="ChEBI" id="CHEBI:58725"/>
        <dbReference type="EC" id="3.5.1.25"/>
    </reaction>
</comment>
<dbReference type="GO" id="GO:0008448">
    <property type="term" value="F:N-acetylglucosamine-6-phosphate deacetylase activity"/>
    <property type="evidence" value="ECO:0007669"/>
    <property type="project" value="UniProtKB-UniRule"/>
</dbReference>
<dbReference type="InterPro" id="IPR003764">
    <property type="entry name" value="GlcNAc_6-P_deAcase"/>
</dbReference>
<protein>
    <recommendedName>
        <fullName evidence="5">N-acetylgalactosamine-6-phosphate deacetylase</fullName>
        <ecNumber evidence="5">3.5.1.25</ecNumber>
    </recommendedName>
    <alternativeName>
        <fullName evidence="5">N-acetylglucosamine-6-phosphate deacetylase</fullName>
    </alternativeName>
</protein>
<feature type="binding site" evidence="7">
    <location>
        <begin position="212"/>
        <end position="213"/>
    </location>
    <ligand>
        <name>substrate</name>
    </ligand>
</feature>
<evidence type="ECO:0000256" key="7">
    <source>
        <dbReference type="PIRSR" id="PIRSR038994-2"/>
    </source>
</evidence>
<dbReference type="Gene3D" id="3.20.20.140">
    <property type="entry name" value="Metal-dependent hydrolases"/>
    <property type="match status" value="1"/>
</dbReference>
<feature type="binding site" evidence="7">
    <location>
        <position position="220"/>
    </location>
    <ligand>
        <name>substrate</name>
    </ligand>
</feature>
<reference evidence="10 11" key="1">
    <citation type="submission" date="2015-12" db="EMBL/GenBank/DDBJ databases">
        <title>Complete genome of Lacimicrobium alkaliphilum KCTC 32984.</title>
        <authorList>
            <person name="Kim S.-G."/>
            <person name="Lee Y.-J."/>
        </authorList>
    </citation>
    <scope>NUCLEOTIDE SEQUENCE [LARGE SCALE GENOMIC DNA]</scope>
    <source>
        <strain evidence="10 11">YelD216</strain>
    </source>
</reference>
<organism evidence="10 11">
    <name type="scientific">Lacimicrobium alkaliphilum</name>
    <dbReference type="NCBI Taxonomy" id="1526571"/>
    <lineage>
        <taxon>Bacteria</taxon>
        <taxon>Pseudomonadati</taxon>
        <taxon>Pseudomonadota</taxon>
        <taxon>Gammaproteobacteria</taxon>
        <taxon>Alteromonadales</taxon>
        <taxon>Alteromonadaceae</taxon>
        <taxon>Lacimicrobium</taxon>
    </lineage>
</organism>
<evidence type="ECO:0000256" key="2">
    <source>
        <dbReference type="ARBA" id="ARBA00022723"/>
    </source>
</evidence>
<feature type="binding site" evidence="8">
    <location>
        <position position="209"/>
    </location>
    <ligand>
        <name>Zn(2+)</name>
        <dbReference type="ChEBI" id="CHEBI:29105"/>
    </ligand>
</feature>
<evidence type="ECO:0000259" key="9">
    <source>
        <dbReference type="Pfam" id="PF01979"/>
    </source>
</evidence>
<dbReference type="GO" id="GO:0046872">
    <property type="term" value="F:metal ion binding"/>
    <property type="evidence" value="ECO:0007669"/>
    <property type="project" value="UniProtKB-KW"/>
</dbReference>
<dbReference type="InterPro" id="IPR006680">
    <property type="entry name" value="Amidohydro-rel"/>
</dbReference>
<dbReference type="PIRSF" id="PIRSF038994">
    <property type="entry name" value="NagA"/>
    <property type="match status" value="1"/>
</dbReference>
<dbReference type="Proteomes" id="UP000068447">
    <property type="component" value="Chromosome"/>
</dbReference>